<reference evidence="1" key="2">
    <citation type="submission" date="2025-09" db="UniProtKB">
        <authorList>
            <consortium name="Ensembl"/>
        </authorList>
    </citation>
    <scope>IDENTIFICATION</scope>
</reference>
<dbReference type="AlphaFoldDB" id="A0A8C5FDY3"/>
<proteinExistence type="predicted"/>
<keyword evidence="2" id="KW-1185">Reference proteome</keyword>
<dbReference type="Ensembl" id="ENSGMOT00000034011.1">
    <property type="protein sequence ID" value="ENSGMOP00000029587.1"/>
    <property type="gene ID" value="ENSGMOG00000028884.1"/>
</dbReference>
<protein>
    <submittedName>
        <fullName evidence="1">Leucine-rich repeats and IQ motif containing 3</fullName>
    </submittedName>
</protein>
<dbReference type="OMA" id="ALMECTR"/>
<evidence type="ECO:0000313" key="1">
    <source>
        <dbReference type="Ensembl" id="ENSGMOP00000029587.1"/>
    </source>
</evidence>
<reference evidence="1" key="1">
    <citation type="submission" date="2025-08" db="UniProtKB">
        <authorList>
            <consortium name="Ensembl"/>
        </authorList>
    </citation>
    <scope>IDENTIFICATION</scope>
</reference>
<dbReference type="InterPro" id="IPR032675">
    <property type="entry name" value="LRR_dom_sf"/>
</dbReference>
<dbReference type="InterPro" id="IPR052859">
    <property type="entry name" value="LRR-IQ_domain_protein"/>
</dbReference>
<dbReference type="Gene3D" id="3.80.10.10">
    <property type="entry name" value="Ribonuclease Inhibitor"/>
    <property type="match status" value="1"/>
</dbReference>
<name>A0A8C5FDY3_GADMO</name>
<dbReference type="Pfam" id="PF14580">
    <property type="entry name" value="LRR_9"/>
    <property type="match status" value="1"/>
</dbReference>
<dbReference type="Proteomes" id="UP000694546">
    <property type="component" value="Chromosome 12"/>
</dbReference>
<evidence type="ECO:0000313" key="2">
    <source>
        <dbReference type="Proteomes" id="UP000694546"/>
    </source>
</evidence>
<dbReference type="SUPFAM" id="SSF52058">
    <property type="entry name" value="L domain-like"/>
    <property type="match status" value="1"/>
</dbReference>
<dbReference type="PANTHER" id="PTHR46723">
    <property type="entry name" value="LEUCINE-RICH REPEAT AND IQ DOMAIN-CONTAINING PROTEIN 3"/>
    <property type="match status" value="1"/>
</dbReference>
<organism evidence="1 2">
    <name type="scientific">Gadus morhua</name>
    <name type="common">Atlantic cod</name>
    <dbReference type="NCBI Taxonomy" id="8049"/>
    <lineage>
        <taxon>Eukaryota</taxon>
        <taxon>Metazoa</taxon>
        <taxon>Chordata</taxon>
        <taxon>Craniata</taxon>
        <taxon>Vertebrata</taxon>
        <taxon>Euteleostomi</taxon>
        <taxon>Actinopterygii</taxon>
        <taxon>Neopterygii</taxon>
        <taxon>Teleostei</taxon>
        <taxon>Neoteleostei</taxon>
        <taxon>Acanthomorphata</taxon>
        <taxon>Zeiogadaria</taxon>
        <taxon>Gadariae</taxon>
        <taxon>Gadiformes</taxon>
        <taxon>Gadoidei</taxon>
        <taxon>Gadidae</taxon>
        <taxon>Gadus</taxon>
    </lineage>
</organism>
<dbReference type="PANTHER" id="PTHR46723:SF1">
    <property type="entry name" value="LEUCINE-RICH REPEAT AND IQ DOMAIN-CONTAINING PROTEIN 3"/>
    <property type="match status" value="1"/>
</dbReference>
<dbReference type="GeneTree" id="ENSGT00390000004404"/>
<sequence length="192" mass="21420">CRHGNTKSTRSITQTLKVQSFFLGHLLLKDVKDLGLFQSLRICSLPDNCITAIDALAECVLLVKLDLNGNQIVQLPDALFWAKLGQLQLLNLHDNHMETIQNTKGLAGCPNLTGLTLYNTPFSLKGDYRCTVVYSMWSLRALDRHVISDQELASLHFPPKFKAFSPNLLVNLSSPSAPLVCLCRSLTNYFKC</sequence>
<accession>A0A8C5FDY3</accession>